<evidence type="ECO:0000256" key="1">
    <source>
        <dbReference type="SAM" id="SignalP"/>
    </source>
</evidence>
<dbReference type="AlphaFoldDB" id="L8JXR3"/>
<feature type="chain" id="PRO_5003994290" description="DUF2911 domain-containing protein" evidence="1">
    <location>
        <begin position="20"/>
        <end position="201"/>
    </location>
</feature>
<dbReference type="eggNOG" id="COG4319">
    <property type="taxonomic scope" value="Bacteria"/>
</dbReference>
<dbReference type="PROSITE" id="PS51257">
    <property type="entry name" value="PROKAR_LIPOPROTEIN"/>
    <property type="match status" value="1"/>
</dbReference>
<keyword evidence="1" id="KW-0732">Signal</keyword>
<dbReference type="InterPro" id="IPR021314">
    <property type="entry name" value="DUF2911"/>
</dbReference>
<sequence>MQIVNKVLILLLATASVFTVSCNQKTADESDTASDTAKVATEVEEKPVIASPRKQAAGQIGDVNVVIDYGSPGVKGRKIWGGLESYGAVWRAGANETTSIEFSQDVTIGDKTVPAGKYGFYIIPKENENWVAVINTDWNREKHGAWGAYNYTPDHDIVRVEVSPEWVEESEERLKYVVSENAIHFAWEKVRLTIPVEPTEQ</sequence>
<dbReference type="OrthoDB" id="978542at2"/>
<reference evidence="2 3" key="1">
    <citation type="submission" date="2012-12" db="EMBL/GenBank/DDBJ databases">
        <title>Genome assembly of Fulvivirga imtechensis AK7.</title>
        <authorList>
            <person name="Nupur N."/>
            <person name="Khatri I."/>
            <person name="Kumar R."/>
            <person name="Subramanian S."/>
            <person name="Pinnaka A."/>
        </authorList>
    </citation>
    <scope>NUCLEOTIDE SEQUENCE [LARGE SCALE GENOMIC DNA]</scope>
    <source>
        <strain evidence="2 3">AK7</strain>
    </source>
</reference>
<evidence type="ECO:0000313" key="3">
    <source>
        <dbReference type="Proteomes" id="UP000011135"/>
    </source>
</evidence>
<dbReference type="PATRIC" id="fig|1237149.3.peg.346"/>
<dbReference type="STRING" id="1237149.C900_02655"/>
<feature type="signal peptide" evidence="1">
    <location>
        <begin position="1"/>
        <end position="19"/>
    </location>
</feature>
<proteinExistence type="predicted"/>
<dbReference type="RefSeq" id="WP_009577790.1">
    <property type="nucleotide sequence ID" value="NZ_AMZN01000004.1"/>
</dbReference>
<evidence type="ECO:0000313" key="2">
    <source>
        <dbReference type="EMBL" id="ELR73570.1"/>
    </source>
</evidence>
<dbReference type="EMBL" id="AMZN01000004">
    <property type="protein sequence ID" value="ELR73570.1"/>
    <property type="molecule type" value="Genomic_DNA"/>
</dbReference>
<organism evidence="2 3">
    <name type="scientific">Fulvivirga imtechensis AK7</name>
    <dbReference type="NCBI Taxonomy" id="1237149"/>
    <lineage>
        <taxon>Bacteria</taxon>
        <taxon>Pseudomonadati</taxon>
        <taxon>Bacteroidota</taxon>
        <taxon>Cytophagia</taxon>
        <taxon>Cytophagales</taxon>
        <taxon>Fulvivirgaceae</taxon>
        <taxon>Fulvivirga</taxon>
    </lineage>
</organism>
<evidence type="ECO:0008006" key="4">
    <source>
        <dbReference type="Google" id="ProtNLM"/>
    </source>
</evidence>
<keyword evidence="3" id="KW-1185">Reference proteome</keyword>
<dbReference type="Proteomes" id="UP000011135">
    <property type="component" value="Unassembled WGS sequence"/>
</dbReference>
<comment type="caution">
    <text evidence="2">The sequence shown here is derived from an EMBL/GenBank/DDBJ whole genome shotgun (WGS) entry which is preliminary data.</text>
</comment>
<accession>L8JXR3</accession>
<name>L8JXR3_9BACT</name>
<dbReference type="Pfam" id="PF11138">
    <property type="entry name" value="DUF2911"/>
    <property type="match status" value="1"/>
</dbReference>
<protein>
    <recommendedName>
        <fullName evidence="4">DUF2911 domain-containing protein</fullName>
    </recommendedName>
</protein>
<gene>
    <name evidence="2" type="ORF">C900_02655</name>
</gene>